<dbReference type="EMBL" id="JADCNL010000004">
    <property type="protein sequence ID" value="KAG0484970.1"/>
    <property type="molecule type" value="Genomic_DNA"/>
</dbReference>
<dbReference type="AlphaFoldDB" id="A0A835R3R9"/>
<dbReference type="InterPro" id="IPR013078">
    <property type="entry name" value="His_Pase_superF_clade-1"/>
</dbReference>
<dbReference type="CDD" id="cd07067">
    <property type="entry name" value="HP_PGM_like"/>
    <property type="match status" value="2"/>
</dbReference>
<proteinExistence type="inferred from homology"/>
<feature type="active site" description="Proton donor/acceptor" evidence="2">
    <location>
        <position position="141"/>
    </location>
</feature>
<dbReference type="InterPro" id="IPR050275">
    <property type="entry name" value="PGM_Phosphatase"/>
</dbReference>
<evidence type="ECO:0000256" key="1">
    <source>
        <dbReference type="ARBA" id="ARBA00038362"/>
    </source>
</evidence>
<feature type="binding site" evidence="3">
    <location>
        <position position="152"/>
    </location>
    <ligand>
        <name>substrate</name>
    </ligand>
</feature>
<dbReference type="GO" id="GO:0016791">
    <property type="term" value="F:phosphatase activity"/>
    <property type="evidence" value="ECO:0007669"/>
    <property type="project" value="TreeGrafter"/>
</dbReference>
<protein>
    <submittedName>
        <fullName evidence="4">Uncharacterized protein</fullName>
    </submittedName>
</protein>
<dbReference type="SUPFAM" id="SSF53254">
    <property type="entry name" value="Phosphoglycerate mutase-like"/>
    <property type="match status" value="2"/>
</dbReference>
<comment type="similarity">
    <text evidence="1">Belongs to the phosphoglycerate mutase family.</text>
</comment>
<organism evidence="4 5">
    <name type="scientific">Vanilla planifolia</name>
    <name type="common">Vanilla</name>
    <dbReference type="NCBI Taxonomy" id="51239"/>
    <lineage>
        <taxon>Eukaryota</taxon>
        <taxon>Viridiplantae</taxon>
        <taxon>Streptophyta</taxon>
        <taxon>Embryophyta</taxon>
        <taxon>Tracheophyta</taxon>
        <taxon>Spermatophyta</taxon>
        <taxon>Magnoliopsida</taxon>
        <taxon>Liliopsida</taxon>
        <taxon>Asparagales</taxon>
        <taxon>Orchidaceae</taxon>
        <taxon>Vanilloideae</taxon>
        <taxon>Vanilleae</taxon>
        <taxon>Vanilla</taxon>
    </lineage>
</organism>
<evidence type="ECO:0000313" key="5">
    <source>
        <dbReference type="Proteomes" id="UP000636800"/>
    </source>
</evidence>
<feature type="binding site" evidence="3">
    <location>
        <position position="117"/>
    </location>
    <ligand>
        <name>substrate</name>
    </ligand>
</feature>
<dbReference type="Proteomes" id="UP000636800">
    <property type="component" value="Unassembled WGS sequence"/>
</dbReference>
<feature type="active site" description="Tele-phosphohistidine intermediate" evidence="2">
    <location>
        <position position="67"/>
    </location>
</feature>
<reference evidence="4 5" key="1">
    <citation type="journal article" date="2020" name="Nat. Food">
        <title>A phased Vanilla planifolia genome enables genetic improvement of flavour and production.</title>
        <authorList>
            <person name="Hasing T."/>
            <person name="Tang H."/>
            <person name="Brym M."/>
            <person name="Khazi F."/>
            <person name="Huang T."/>
            <person name="Chambers A.H."/>
        </authorList>
    </citation>
    <scope>NUCLEOTIDE SEQUENCE [LARGE SCALE GENOMIC DNA]</scope>
    <source>
        <tissue evidence="4">Leaf</tissue>
    </source>
</reference>
<dbReference type="PANTHER" id="PTHR48100">
    <property type="entry name" value="BROAD-SPECIFICITY PHOSPHATASE YOR283W-RELATED"/>
    <property type="match status" value="1"/>
</dbReference>
<accession>A0A835R3R9</accession>
<evidence type="ECO:0000256" key="2">
    <source>
        <dbReference type="PIRSR" id="PIRSR613078-1"/>
    </source>
</evidence>
<dbReference type="InterPro" id="IPR029033">
    <property type="entry name" value="His_PPase_superfam"/>
</dbReference>
<dbReference type="PROSITE" id="PS00175">
    <property type="entry name" value="PG_MUTASE"/>
    <property type="match status" value="1"/>
</dbReference>
<dbReference type="InterPro" id="IPR001345">
    <property type="entry name" value="PG/BPGM_mutase_AS"/>
</dbReference>
<evidence type="ECO:0000256" key="3">
    <source>
        <dbReference type="PIRSR" id="PIRSR613078-2"/>
    </source>
</evidence>
<dbReference type="Gene3D" id="3.40.50.1240">
    <property type="entry name" value="Phosphoglycerate mutase-like"/>
    <property type="match status" value="2"/>
</dbReference>
<dbReference type="Pfam" id="PF00300">
    <property type="entry name" value="His_Phos_1"/>
    <property type="match status" value="2"/>
</dbReference>
<feature type="binding site" evidence="3">
    <location>
        <begin position="66"/>
        <end position="73"/>
    </location>
    <ligand>
        <name>substrate</name>
    </ligand>
</feature>
<dbReference type="OrthoDB" id="378564at2759"/>
<dbReference type="SMART" id="SM00855">
    <property type="entry name" value="PGAM"/>
    <property type="match status" value="2"/>
</dbReference>
<name>A0A835R3R9_VANPL</name>
<comment type="caution">
    <text evidence="4">The sequence shown here is derived from an EMBL/GenBank/DDBJ whole genome shotgun (WGS) entry which is preliminary data.</text>
</comment>
<keyword evidence="5" id="KW-1185">Reference proteome</keyword>
<gene>
    <name evidence="4" type="ORF">HPP92_009049</name>
</gene>
<evidence type="ECO:0000313" key="4">
    <source>
        <dbReference type="EMBL" id="KAG0484970.1"/>
    </source>
</evidence>
<sequence>MLSVTSLLDGKSYSLWRRNLPIPPASCSSLREVVEPPADAQLRQETRRKTPLFPPIGTAKRVVLVRHGQSTWNEEGRIQGSSNNSVLTVKGESQAETSRQMLLGDSFDVCFTSPLIRSKRTAEIIWGSRKGEIIIEPELREIDLYSFQGLLKHEGKERFGNAYRQWQKDAENFIIDGHYPTPNSPVSLGSSGGRKTDLRIILVCHGATQSTEGDFAISGYEPLNMLGVIQSQKTAELLLDLKVNCIICSPRIASVDTATAISEVQAAADCLGVDCIPRDVEMKKMLELEVEPIIYRARKIPRNPFDFQLGLSNELDESSLVKLWNQSRIAWQSLLQELSNGSGEGRNVVVVAHPAIHVAFMAHCLGLTKEWMDSFHVDLGSISVLDFPDGAGGRGVVRCANYTAHLGRWSIPVTNTQANDEEF</sequence>
<dbReference type="PANTHER" id="PTHR48100:SF10">
    <property type="entry name" value="2-CARBOXY-D-ARABINITOL-1-PHOSPHATASE-RELATED"/>
    <property type="match status" value="1"/>
</dbReference>